<dbReference type="PANTHER" id="PTHR43333:SF1">
    <property type="entry name" value="D-ISOMER SPECIFIC 2-HYDROXYACID DEHYDROGENASE NAD-BINDING DOMAIN-CONTAINING PROTEIN"/>
    <property type="match status" value="1"/>
</dbReference>
<evidence type="ECO:0000313" key="6">
    <source>
        <dbReference type="EMBL" id="REI39734.1"/>
    </source>
</evidence>
<reference evidence="6 7" key="1">
    <citation type="submission" date="2018-08" db="EMBL/GenBank/DDBJ databases">
        <title>Draft genome sequence of Psychrilyobacter sp. strain SD5 isolated from Black Sea water.</title>
        <authorList>
            <person name="Yadav S."/>
            <person name="Villanueva L."/>
            <person name="Damste J.S.S."/>
        </authorList>
    </citation>
    <scope>NUCLEOTIDE SEQUENCE [LARGE SCALE GENOMIC DNA]</scope>
    <source>
        <strain evidence="6 7">SD5</strain>
    </source>
</reference>
<sequence>MKILLTGAFKYEEQQLQKIKSLGYDIIFIQDERLPLKIDVSEIDIVVCNGLFLYNDITKFKNLKFIQLTSAGMDRVPLDYIKKHNIKIETARGVYSTPMAEWVILKILEIYKKSDEFYKSQAKKEWKKQRELLELTDKTASIIGFGNVGNEIAKRLKAFDVNVVAVDIRDLDVSKEAFIDEAYKIQEIDKALIKSDIIILTLPLTEETKHLINKKRLRLMKNSSILINVSRGGVIDEELLIEGLKSKQIMSAALDVFVEEPLSKENELWNLENIIITPHNSFVSDKVSERLFKVIIQNLEGCL</sequence>
<evidence type="ECO:0000259" key="4">
    <source>
        <dbReference type="Pfam" id="PF00389"/>
    </source>
</evidence>
<evidence type="ECO:0000259" key="5">
    <source>
        <dbReference type="Pfam" id="PF02826"/>
    </source>
</evidence>
<dbReference type="InterPro" id="IPR036291">
    <property type="entry name" value="NAD(P)-bd_dom_sf"/>
</dbReference>
<dbReference type="EMBL" id="QUAJ01000033">
    <property type="protein sequence ID" value="REI39734.1"/>
    <property type="molecule type" value="Genomic_DNA"/>
</dbReference>
<dbReference type="SUPFAM" id="SSF52283">
    <property type="entry name" value="Formate/glycerate dehydrogenase catalytic domain-like"/>
    <property type="match status" value="1"/>
</dbReference>
<feature type="domain" description="D-isomer specific 2-hydroxyacid dehydrogenase catalytic" evidence="4">
    <location>
        <begin position="39"/>
        <end position="300"/>
    </location>
</feature>
<dbReference type="PANTHER" id="PTHR43333">
    <property type="entry name" value="2-HACID_DH_C DOMAIN-CONTAINING PROTEIN"/>
    <property type="match status" value="1"/>
</dbReference>
<keyword evidence="1 3" id="KW-0560">Oxidoreductase</keyword>
<dbReference type="InterPro" id="IPR029753">
    <property type="entry name" value="D-isomer_DH_CS"/>
</dbReference>
<organism evidence="6 7">
    <name type="scientific">Psychrilyobacter piezotolerans</name>
    <dbReference type="NCBI Taxonomy" id="2293438"/>
    <lineage>
        <taxon>Bacteria</taxon>
        <taxon>Fusobacteriati</taxon>
        <taxon>Fusobacteriota</taxon>
        <taxon>Fusobacteriia</taxon>
        <taxon>Fusobacteriales</taxon>
        <taxon>Fusobacteriaceae</taxon>
        <taxon>Psychrilyobacter</taxon>
    </lineage>
</organism>
<evidence type="ECO:0000313" key="7">
    <source>
        <dbReference type="Proteomes" id="UP000263486"/>
    </source>
</evidence>
<keyword evidence="2" id="KW-0520">NAD</keyword>
<dbReference type="Pfam" id="PF00389">
    <property type="entry name" value="2-Hacid_dh"/>
    <property type="match status" value="1"/>
</dbReference>
<evidence type="ECO:0000256" key="1">
    <source>
        <dbReference type="ARBA" id="ARBA00023002"/>
    </source>
</evidence>
<evidence type="ECO:0000256" key="3">
    <source>
        <dbReference type="RuleBase" id="RU003719"/>
    </source>
</evidence>
<feature type="domain" description="D-isomer specific 2-hydroxyacid dehydrogenase NAD-binding" evidence="5">
    <location>
        <begin position="107"/>
        <end position="280"/>
    </location>
</feature>
<keyword evidence="7" id="KW-1185">Reference proteome</keyword>
<protein>
    <submittedName>
        <fullName evidence="6">Hydroxyacid dehydrogenase</fullName>
    </submittedName>
</protein>
<dbReference type="Pfam" id="PF02826">
    <property type="entry name" value="2-Hacid_dh_C"/>
    <property type="match status" value="1"/>
</dbReference>
<name>A0ABX9KE28_9FUSO</name>
<comment type="caution">
    <text evidence="6">The sequence shown here is derived from an EMBL/GenBank/DDBJ whole genome shotgun (WGS) entry which is preliminary data.</text>
</comment>
<dbReference type="Proteomes" id="UP000263486">
    <property type="component" value="Unassembled WGS sequence"/>
</dbReference>
<dbReference type="InterPro" id="IPR006140">
    <property type="entry name" value="D-isomer_DH_NAD-bd"/>
</dbReference>
<dbReference type="SUPFAM" id="SSF51735">
    <property type="entry name" value="NAD(P)-binding Rossmann-fold domains"/>
    <property type="match status" value="1"/>
</dbReference>
<accession>A0ABX9KE28</accession>
<proteinExistence type="inferred from homology"/>
<gene>
    <name evidence="6" type="ORF">DYH56_13660</name>
</gene>
<dbReference type="RefSeq" id="WP_114643434.1">
    <property type="nucleotide sequence ID" value="NZ_JAACIO010000001.1"/>
</dbReference>
<dbReference type="InterPro" id="IPR006139">
    <property type="entry name" value="D-isomer_2_OHA_DH_cat_dom"/>
</dbReference>
<dbReference type="Gene3D" id="3.40.50.720">
    <property type="entry name" value="NAD(P)-binding Rossmann-like Domain"/>
    <property type="match status" value="2"/>
</dbReference>
<dbReference type="PROSITE" id="PS00671">
    <property type="entry name" value="D_2_HYDROXYACID_DH_3"/>
    <property type="match status" value="1"/>
</dbReference>
<comment type="similarity">
    <text evidence="3">Belongs to the D-isomer specific 2-hydroxyacid dehydrogenase family.</text>
</comment>
<evidence type="ECO:0000256" key="2">
    <source>
        <dbReference type="ARBA" id="ARBA00023027"/>
    </source>
</evidence>